<feature type="transmembrane region" description="Helical" evidence="1">
    <location>
        <begin position="58"/>
        <end position="77"/>
    </location>
</feature>
<organism evidence="2">
    <name type="scientific">viral metagenome</name>
    <dbReference type="NCBI Taxonomy" id="1070528"/>
    <lineage>
        <taxon>unclassified sequences</taxon>
        <taxon>metagenomes</taxon>
        <taxon>organismal metagenomes</taxon>
    </lineage>
</organism>
<name>A0A6C0AKL9_9ZZZZ</name>
<reference evidence="2" key="1">
    <citation type="journal article" date="2020" name="Nature">
        <title>Giant virus diversity and host interactions through global metagenomics.</title>
        <authorList>
            <person name="Schulz F."/>
            <person name="Roux S."/>
            <person name="Paez-Espino D."/>
            <person name="Jungbluth S."/>
            <person name="Walsh D.A."/>
            <person name="Denef V.J."/>
            <person name="McMahon K.D."/>
            <person name="Konstantinidis K.T."/>
            <person name="Eloe-Fadrosh E.A."/>
            <person name="Kyrpides N.C."/>
            <person name="Woyke T."/>
        </authorList>
    </citation>
    <scope>NUCLEOTIDE SEQUENCE</scope>
    <source>
        <strain evidence="2">GVMAG-S-1035375-24</strain>
    </source>
</reference>
<accession>A0A6C0AKL9</accession>
<dbReference type="EMBL" id="MN740665">
    <property type="protein sequence ID" value="QHS79990.1"/>
    <property type="molecule type" value="Genomic_DNA"/>
</dbReference>
<feature type="transmembrane region" description="Helical" evidence="1">
    <location>
        <begin position="20"/>
        <end position="46"/>
    </location>
</feature>
<keyword evidence="1" id="KW-0472">Membrane</keyword>
<protein>
    <submittedName>
        <fullName evidence="2">Uncharacterized protein</fullName>
    </submittedName>
</protein>
<sequence length="93" mass="9962">MSTPGVNPALNSPTPAAAPAPSVLGSISMFLAGFGGLLGFLLHLAAAKLSYDKYQSPAWAFLDFIFGSLYIPYYAFFLNTPSQQPMMGGKKRR</sequence>
<keyword evidence="1" id="KW-1133">Transmembrane helix</keyword>
<evidence type="ECO:0000313" key="2">
    <source>
        <dbReference type="EMBL" id="QHS79990.1"/>
    </source>
</evidence>
<dbReference type="AlphaFoldDB" id="A0A6C0AKL9"/>
<evidence type="ECO:0000256" key="1">
    <source>
        <dbReference type="SAM" id="Phobius"/>
    </source>
</evidence>
<keyword evidence="1" id="KW-0812">Transmembrane</keyword>
<proteinExistence type="predicted"/>